<accession>A0A2K5CM32</accession>
<dbReference type="OMA" id="GASICKC"/>
<dbReference type="Pfam" id="PF21890">
    <property type="entry name" value="Lin-28A-like_zf-CCHC_2"/>
    <property type="match status" value="1"/>
</dbReference>
<feature type="domain" description="Lin-28A-like second zinc knuckle" evidence="2">
    <location>
        <begin position="129"/>
        <end position="159"/>
    </location>
</feature>
<feature type="region of interest" description="Disordered" evidence="1">
    <location>
        <begin position="1"/>
        <end position="25"/>
    </location>
</feature>
<keyword evidence="4" id="KW-1185">Reference proteome</keyword>
<dbReference type="Proteomes" id="UP000233020">
    <property type="component" value="Unplaced"/>
</dbReference>
<dbReference type="InterPro" id="IPR051373">
    <property type="entry name" value="Lin-28_RNA-binding"/>
</dbReference>
<reference evidence="3" key="2">
    <citation type="submission" date="2025-09" db="UniProtKB">
        <authorList>
            <consortium name="Ensembl"/>
        </authorList>
    </citation>
    <scope>IDENTIFICATION</scope>
</reference>
<reference evidence="3" key="1">
    <citation type="submission" date="2025-08" db="UniProtKB">
        <authorList>
            <consortium name="Ensembl"/>
        </authorList>
    </citation>
    <scope>IDENTIFICATION</scope>
</reference>
<proteinExistence type="predicted"/>
<dbReference type="GO" id="GO:0005737">
    <property type="term" value="C:cytoplasm"/>
    <property type="evidence" value="ECO:0007669"/>
    <property type="project" value="TreeGrafter"/>
</dbReference>
<dbReference type="GO" id="GO:0005634">
    <property type="term" value="C:nucleus"/>
    <property type="evidence" value="ECO:0007669"/>
    <property type="project" value="TreeGrafter"/>
</dbReference>
<dbReference type="STRING" id="37293.ENSANAP00000009763"/>
<dbReference type="PANTHER" id="PTHR46109">
    <property type="entry name" value="PROTEIN LIN-28"/>
    <property type="match status" value="1"/>
</dbReference>
<sequence length="179" mass="19877">MGFMSNQQFAGGCTKTPKEAPEDEPLPLHGAGICKWFNVHMWFGFLTMTACAGTPQWTSLCEPLEFTFKKSAKDLESIRVTRPGGVFCIGSESRPKGKNMQKRRSEGDRCYNSGGLDHHAKESKPPPQPKKCHFCQSISYLVALCPLKAQQAPSTQGKPTYFLEEEEIHSPALLLEAQN</sequence>
<organism evidence="3 4">
    <name type="scientific">Aotus nancymaae</name>
    <name type="common">Ma's night monkey</name>
    <dbReference type="NCBI Taxonomy" id="37293"/>
    <lineage>
        <taxon>Eukaryota</taxon>
        <taxon>Metazoa</taxon>
        <taxon>Chordata</taxon>
        <taxon>Craniata</taxon>
        <taxon>Vertebrata</taxon>
        <taxon>Euteleostomi</taxon>
        <taxon>Mammalia</taxon>
        <taxon>Eutheria</taxon>
        <taxon>Euarchontoglires</taxon>
        <taxon>Primates</taxon>
        <taxon>Haplorrhini</taxon>
        <taxon>Platyrrhini</taxon>
        <taxon>Aotidae</taxon>
        <taxon>Aotus</taxon>
    </lineage>
</organism>
<protein>
    <recommendedName>
        <fullName evidence="2">Lin-28A-like second zinc knuckle domain-containing protein</fullName>
    </recommendedName>
</protein>
<dbReference type="PANTHER" id="PTHR46109:SF2">
    <property type="entry name" value="PROTEIN LIN-28 HOMOLOG A"/>
    <property type="match status" value="1"/>
</dbReference>
<feature type="region of interest" description="Disordered" evidence="1">
    <location>
        <begin position="91"/>
        <end position="128"/>
    </location>
</feature>
<evidence type="ECO:0000313" key="4">
    <source>
        <dbReference type="Proteomes" id="UP000233020"/>
    </source>
</evidence>
<dbReference type="GeneTree" id="ENSGT00940000153295"/>
<dbReference type="AlphaFoldDB" id="A0A2K5CM32"/>
<dbReference type="GO" id="GO:0031054">
    <property type="term" value="P:pre-miRNA processing"/>
    <property type="evidence" value="ECO:0007669"/>
    <property type="project" value="TreeGrafter"/>
</dbReference>
<dbReference type="FunFam" id="4.10.60.10:FF:000007">
    <property type="entry name" value="Protein lin-28 homolog A"/>
    <property type="match status" value="1"/>
</dbReference>
<name>A0A2K5CM32_AOTNA</name>
<dbReference type="Ensembl" id="ENSANAT00000027557.1">
    <property type="protein sequence ID" value="ENSANAP00000009763.1"/>
    <property type="gene ID" value="ENSANAG00000022867.1"/>
</dbReference>
<dbReference type="GO" id="GO:0003729">
    <property type="term" value="F:mRNA binding"/>
    <property type="evidence" value="ECO:0007669"/>
    <property type="project" value="TreeGrafter"/>
</dbReference>
<evidence type="ECO:0000259" key="2">
    <source>
        <dbReference type="Pfam" id="PF21890"/>
    </source>
</evidence>
<evidence type="ECO:0000313" key="3">
    <source>
        <dbReference type="Ensembl" id="ENSANAP00000009763.1"/>
    </source>
</evidence>
<evidence type="ECO:0000256" key="1">
    <source>
        <dbReference type="SAM" id="MobiDB-lite"/>
    </source>
</evidence>
<dbReference type="Gene3D" id="4.10.60.10">
    <property type="entry name" value="Zinc finger, CCHC-type"/>
    <property type="match status" value="1"/>
</dbReference>
<dbReference type="InterPro" id="IPR054081">
    <property type="entry name" value="Lin-28A-like_Znf-CCHC_2"/>
</dbReference>